<evidence type="ECO:0000256" key="4">
    <source>
        <dbReference type="ARBA" id="ARBA00022490"/>
    </source>
</evidence>
<feature type="signal peptide" evidence="10">
    <location>
        <begin position="1"/>
        <end position="18"/>
    </location>
</feature>
<evidence type="ECO:0000256" key="8">
    <source>
        <dbReference type="SAM" id="Coils"/>
    </source>
</evidence>
<keyword evidence="10" id="KW-0732">Signal</keyword>
<feature type="compositionally biased region" description="Polar residues" evidence="9">
    <location>
        <begin position="527"/>
        <end position="548"/>
    </location>
</feature>
<sequence>MAIRCFAALLLFLSFSAADRAVSSLDPVPGTARVVSQIIWDELGESDAEKDKMLHELEQECLTLYRRKVDQANQHRAQMRREIADSEAEITAICSAMGEPSVPISQSNKSAGSLKEQLKNITTRLEEVQNKKCERLNKFMEVMDQIQKISTEISPTECDSSKFAVDESDLSIRAAEDLQRQLQSLQNEKSERLKQVMDHLNTMNALCIVLGLNFKETIREVHPTLDHDEGSIGISNDAINSLASAIGNLRKIKLERMQKLQDLATAMLELWNLMDTPNEEQLQFQNVTCNIAASEQEITEPNALSLEIINYVEAEVSRLEQLKASRMKDLVLKKKTELAEIRQRTHLFSEEDERNFAIDAIESGAIDASIVLEQLEALISAAKEEAFSRKDVLERVEKWLAACEEENWLEEYNRDENRYSAGKGAHLTLKRAEKARALVSKIPAMVETLTNKVAAWEKERGIQFIYDGDSLLSILEKYTIASQEKEQDRKRQRDLKKLHGQLMAEQEAIFGSKPSPARSLSGKKTPKTLTLSHSQRISIGAAATTQPSKPEPLSPKSMHPPKKVQET</sequence>
<evidence type="ECO:0000313" key="11">
    <source>
        <dbReference type="EMBL" id="WOL01083.1"/>
    </source>
</evidence>
<feature type="chain" id="PRO_5042971509" evidence="10">
    <location>
        <begin position="19"/>
        <end position="567"/>
    </location>
</feature>
<proteinExistence type="inferred from homology"/>
<dbReference type="Pfam" id="PF03999">
    <property type="entry name" value="MAP65_ASE1"/>
    <property type="match status" value="1"/>
</dbReference>
<dbReference type="EMBL" id="CP136892">
    <property type="protein sequence ID" value="WOL01083.1"/>
    <property type="molecule type" value="Genomic_DNA"/>
</dbReference>
<dbReference type="PANTHER" id="PTHR19321:SF7">
    <property type="entry name" value="65-KDA MICROTUBULE-ASSOCIATED PROTEIN 3"/>
    <property type="match status" value="1"/>
</dbReference>
<reference evidence="11 12" key="1">
    <citation type="submission" date="2023-10" db="EMBL/GenBank/DDBJ databases">
        <title>Chromosome-scale genome assembly provides insights into flower coloration mechanisms of Canna indica.</title>
        <authorList>
            <person name="Li C."/>
        </authorList>
    </citation>
    <scope>NUCLEOTIDE SEQUENCE [LARGE SCALE GENOMIC DNA]</scope>
    <source>
        <tissue evidence="11">Flower</tissue>
    </source>
</reference>
<dbReference type="GO" id="GO:0005819">
    <property type="term" value="C:spindle"/>
    <property type="evidence" value="ECO:0007669"/>
    <property type="project" value="TreeGrafter"/>
</dbReference>
<comment type="similarity">
    <text evidence="3">Belongs to the MAP65/ASE1 family.</text>
</comment>
<evidence type="ECO:0000313" key="12">
    <source>
        <dbReference type="Proteomes" id="UP001327560"/>
    </source>
</evidence>
<organism evidence="11 12">
    <name type="scientific">Canna indica</name>
    <name type="common">Indian-shot</name>
    <dbReference type="NCBI Taxonomy" id="4628"/>
    <lineage>
        <taxon>Eukaryota</taxon>
        <taxon>Viridiplantae</taxon>
        <taxon>Streptophyta</taxon>
        <taxon>Embryophyta</taxon>
        <taxon>Tracheophyta</taxon>
        <taxon>Spermatophyta</taxon>
        <taxon>Magnoliopsida</taxon>
        <taxon>Liliopsida</taxon>
        <taxon>Zingiberales</taxon>
        <taxon>Cannaceae</taxon>
        <taxon>Canna</taxon>
    </lineage>
</organism>
<feature type="coiled-coil region" evidence="8">
    <location>
        <begin position="62"/>
        <end position="131"/>
    </location>
</feature>
<name>A0AAQ3K352_9LILI</name>
<dbReference type="AlphaFoldDB" id="A0AAQ3K352"/>
<dbReference type="GO" id="GO:0005737">
    <property type="term" value="C:cytoplasm"/>
    <property type="evidence" value="ECO:0007669"/>
    <property type="project" value="UniProtKB-SubCell"/>
</dbReference>
<dbReference type="FunFam" id="1.20.58.1520:FF:000002">
    <property type="entry name" value="65-kDa microtubule-associated protein 6"/>
    <property type="match status" value="1"/>
</dbReference>
<evidence type="ECO:0000256" key="1">
    <source>
        <dbReference type="ARBA" id="ARBA00004123"/>
    </source>
</evidence>
<dbReference type="InterPro" id="IPR007145">
    <property type="entry name" value="MAP65_Ase1_PRC1"/>
</dbReference>
<evidence type="ECO:0000256" key="10">
    <source>
        <dbReference type="SAM" id="SignalP"/>
    </source>
</evidence>
<evidence type="ECO:0000256" key="9">
    <source>
        <dbReference type="SAM" id="MobiDB-lite"/>
    </source>
</evidence>
<keyword evidence="6" id="KW-0493">Microtubule</keyword>
<comment type="subcellular location">
    <subcellularLocation>
        <location evidence="2">Cytoplasm</location>
    </subcellularLocation>
    <subcellularLocation>
        <location evidence="1">Nucleus</location>
    </subcellularLocation>
</comment>
<dbReference type="PANTHER" id="PTHR19321">
    <property type="entry name" value="PROTEIN REGULATOR OF CYTOKINESIS 1 PRC1-RELATED"/>
    <property type="match status" value="1"/>
</dbReference>
<keyword evidence="8" id="KW-0175">Coiled coil</keyword>
<evidence type="ECO:0000256" key="7">
    <source>
        <dbReference type="ARBA" id="ARBA00023242"/>
    </source>
</evidence>
<keyword evidence="12" id="KW-1185">Reference proteome</keyword>
<dbReference type="GO" id="GO:0005874">
    <property type="term" value="C:microtubule"/>
    <property type="evidence" value="ECO:0007669"/>
    <property type="project" value="UniProtKB-KW"/>
</dbReference>
<dbReference type="Proteomes" id="UP001327560">
    <property type="component" value="Chromosome 3"/>
</dbReference>
<keyword evidence="7" id="KW-0539">Nucleus</keyword>
<keyword evidence="5" id="KW-0597">Phosphoprotein</keyword>
<dbReference type="Gene3D" id="1.20.58.1520">
    <property type="match status" value="1"/>
</dbReference>
<keyword evidence="4" id="KW-0963">Cytoplasm</keyword>
<gene>
    <name evidence="11" type="ORF">Cni_G09796</name>
</gene>
<dbReference type="GO" id="GO:0008017">
    <property type="term" value="F:microtubule binding"/>
    <property type="evidence" value="ECO:0007669"/>
    <property type="project" value="InterPro"/>
</dbReference>
<feature type="region of interest" description="Disordered" evidence="9">
    <location>
        <begin position="506"/>
        <end position="567"/>
    </location>
</feature>
<evidence type="ECO:0000256" key="6">
    <source>
        <dbReference type="ARBA" id="ARBA00022701"/>
    </source>
</evidence>
<dbReference type="GO" id="GO:0005634">
    <property type="term" value="C:nucleus"/>
    <property type="evidence" value="ECO:0007669"/>
    <property type="project" value="UniProtKB-SubCell"/>
</dbReference>
<accession>A0AAQ3K352</accession>
<feature type="coiled-coil region" evidence="8">
    <location>
        <begin position="168"/>
        <end position="195"/>
    </location>
</feature>
<evidence type="ECO:0000256" key="3">
    <source>
        <dbReference type="ARBA" id="ARBA00006187"/>
    </source>
</evidence>
<evidence type="ECO:0000256" key="5">
    <source>
        <dbReference type="ARBA" id="ARBA00022553"/>
    </source>
</evidence>
<protein>
    <submittedName>
        <fullName evidence="11">65-kDa microtubule-associated protein 3-like isoform X1</fullName>
    </submittedName>
</protein>
<dbReference type="GO" id="GO:0000226">
    <property type="term" value="P:microtubule cytoskeleton organization"/>
    <property type="evidence" value="ECO:0007669"/>
    <property type="project" value="InterPro"/>
</dbReference>
<evidence type="ECO:0000256" key="2">
    <source>
        <dbReference type="ARBA" id="ARBA00004496"/>
    </source>
</evidence>